<keyword evidence="5" id="KW-1185">Reference proteome</keyword>
<dbReference type="OrthoDB" id="9790975at2"/>
<feature type="domain" description="NADPH-dependent FMN reductase-like" evidence="3">
    <location>
        <begin position="1"/>
        <end position="151"/>
    </location>
</feature>
<dbReference type="PANTHER" id="PTHR43278">
    <property type="entry name" value="NAD(P)H-DEPENDENT FMN-CONTAINING OXIDOREDUCTASE YWQN-RELATED"/>
    <property type="match status" value="1"/>
</dbReference>
<gene>
    <name evidence="4" type="ORF">SAMN02745168_2300</name>
</gene>
<dbReference type="Gene3D" id="3.40.50.360">
    <property type="match status" value="1"/>
</dbReference>
<evidence type="ECO:0000313" key="5">
    <source>
        <dbReference type="Proteomes" id="UP000192790"/>
    </source>
</evidence>
<dbReference type="Proteomes" id="UP000192790">
    <property type="component" value="Unassembled WGS sequence"/>
</dbReference>
<sequence length="211" mass="22644">MKVVIFNGSPRPQGNTAFALSLCAEELKNAGIETETIHMGHLPIRGCTACNGCAKNRDGKCVLPDDGVNGWIEKISRADGVILGAPVYYSSPAGAMRCFLDRAFYAAQNGGMLFRRKVGGALVSVRRIGGVAALDELNRYCLAGEMVLAPAAALPLIFGLRPGEAEGDEEGIQAARTLARNMAWLIKLMEHGKGTVEEPPAEKRKYTNLIR</sequence>
<dbReference type="EMBL" id="FWXW01000006">
    <property type="protein sequence ID" value="SMC75042.1"/>
    <property type="molecule type" value="Genomic_DNA"/>
</dbReference>
<organism evidence="4 5">
    <name type="scientific">Papillibacter cinnamivorans DSM 12816</name>
    <dbReference type="NCBI Taxonomy" id="1122930"/>
    <lineage>
        <taxon>Bacteria</taxon>
        <taxon>Bacillati</taxon>
        <taxon>Bacillota</taxon>
        <taxon>Clostridia</taxon>
        <taxon>Eubacteriales</taxon>
        <taxon>Oscillospiraceae</taxon>
        <taxon>Papillibacter</taxon>
    </lineage>
</organism>
<protein>
    <submittedName>
        <fullName evidence="4">Multimeric flavodoxin WrbA</fullName>
    </submittedName>
</protein>
<evidence type="ECO:0000313" key="4">
    <source>
        <dbReference type="EMBL" id="SMC75042.1"/>
    </source>
</evidence>
<proteinExistence type="predicted"/>
<dbReference type="RefSeq" id="WP_084234980.1">
    <property type="nucleotide sequence ID" value="NZ_FWXW01000006.1"/>
</dbReference>
<evidence type="ECO:0000256" key="2">
    <source>
        <dbReference type="ARBA" id="ARBA00022643"/>
    </source>
</evidence>
<dbReference type="SUPFAM" id="SSF52218">
    <property type="entry name" value="Flavoproteins"/>
    <property type="match status" value="1"/>
</dbReference>
<dbReference type="STRING" id="1122930.SAMN02745168_2300"/>
<reference evidence="4 5" key="1">
    <citation type="submission" date="2017-04" db="EMBL/GenBank/DDBJ databases">
        <authorList>
            <person name="Afonso C.L."/>
            <person name="Miller P.J."/>
            <person name="Scott M.A."/>
            <person name="Spackman E."/>
            <person name="Goraichik I."/>
            <person name="Dimitrov K.M."/>
            <person name="Suarez D.L."/>
            <person name="Swayne D.E."/>
        </authorList>
    </citation>
    <scope>NUCLEOTIDE SEQUENCE [LARGE SCALE GENOMIC DNA]</scope>
    <source>
        <strain evidence="4 5">DSM 12816</strain>
    </source>
</reference>
<dbReference type="AlphaFoldDB" id="A0A1W2BQX8"/>
<dbReference type="PANTHER" id="PTHR43278:SF4">
    <property type="entry name" value="NAD(P)H-DEPENDENT FMN-CONTAINING OXIDOREDUCTASE YWQN-RELATED"/>
    <property type="match status" value="1"/>
</dbReference>
<name>A0A1W2BQX8_9FIRM</name>
<keyword evidence="2" id="KW-0288">FMN</keyword>
<keyword evidence="1" id="KW-0285">Flavoprotein</keyword>
<evidence type="ECO:0000256" key="1">
    <source>
        <dbReference type="ARBA" id="ARBA00022630"/>
    </source>
</evidence>
<evidence type="ECO:0000259" key="3">
    <source>
        <dbReference type="Pfam" id="PF03358"/>
    </source>
</evidence>
<dbReference type="InterPro" id="IPR051796">
    <property type="entry name" value="ISF_SsuE-like"/>
</dbReference>
<dbReference type="GO" id="GO:0016491">
    <property type="term" value="F:oxidoreductase activity"/>
    <property type="evidence" value="ECO:0007669"/>
    <property type="project" value="InterPro"/>
</dbReference>
<dbReference type="Pfam" id="PF03358">
    <property type="entry name" value="FMN_red"/>
    <property type="match status" value="1"/>
</dbReference>
<dbReference type="InterPro" id="IPR029039">
    <property type="entry name" value="Flavoprotein-like_sf"/>
</dbReference>
<dbReference type="InterPro" id="IPR005025">
    <property type="entry name" value="FMN_Rdtase-like_dom"/>
</dbReference>
<accession>A0A1W2BQX8</accession>